<dbReference type="AlphaFoldDB" id="A0A8S7FJ42"/>
<dbReference type="PROSITE" id="PS00101">
    <property type="entry name" value="HEXAPEP_TRANSFERASES"/>
    <property type="match status" value="1"/>
</dbReference>
<evidence type="ECO:0000256" key="4">
    <source>
        <dbReference type="ARBA" id="ARBA00023315"/>
    </source>
</evidence>
<dbReference type="SUPFAM" id="SSF51161">
    <property type="entry name" value="Trimeric LpxA-like enzymes"/>
    <property type="match status" value="1"/>
</dbReference>
<dbReference type="PANTHER" id="PTHR43300:SF11">
    <property type="entry name" value="ACETYLTRANSFERASE RV3034C-RELATED"/>
    <property type="match status" value="1"/>
</dbReference>
<dbReference type="GO" id="GO:0016747">
    <property type="term" value="F:acyltransferase activity, transferring groups other than amino-acyl groups"/>
    <property type="evidence" value="ECO:0007669"/>
    <property type="project" value="UniProtKB-ARBA"/>
</dbReference>
<comment type="similarity">
    <text evidence="1">Belongs to the transferase hexapeptide repeat family.</text>
</comment>
<evidence type="ECO:0000256" key="2">
    <source>
        <dbReference type="ARBA" id="ARBA00022679"/>
    </source>
</evidence>
<accession>A0A8S7FJ42</accession>
<reference evidence="5 6" key="1">
    <citation type="submission" date="2018-08" db="EMBL/GenBank/DDBJ databases">
        <authorList>
            <consortium name="NARMS: The National Antimicrobial Resistance Monitoring System"/>
        </authorList>
    </citation>
    <scope>NUCLEOTIDE SEQUENCE [LARGE SCALE GENOMIC DNA]</scope>
    <source>
        <strain evidence="5 6">FSIS11706358</strain>
    </source>
</reference>
<feature type="non-terminal residue" evidence="5">
    <location>
        <position position="1"/>
    </location>
</feature>
<dbReference type="CDD" id="cd03349">
    <property type="entry name" value="LbH_XAT"/>
    <property type="match status" value="1"/>
</dbReference>
<keyword evidence="2" id="KW-0808">Transferase</keyword>
<evidence type="ECO:0000313" key="5">
    <source>
        <dbReference type="EMBL" id="EFB4535313.1"/>
    </source>
</evidence>
<dbReference type="InterPro" id="IPR011004">
    <property type="entry name" value="Trimer_LpxA-like_sf"/>
</dbReference>
<dbReference type="InterPro" id="IPR050179">
    <property type="entry name" value="Trans_hexapeptide_repeat"/>
</dbReference>
<dbReference type="InterPro" id="IPR001451">
    <property type="entry name" value="Hexapep"/>
</dbReference>
<evidence type="ECO:0000256" key="3">
    <source>
        <dbReference type="ARBA" id="ARBA00022737"/>
    </source>
</evidence>
<keyword evidence="4" id="KW-0012">Acyltransferase</keyword>
<proteinExistence type="inferred from homology"/>
<dbReference type="PANTHER" id="PTHR43300">
    <property type="entry name" value="ACETYLTRANSFERASE"/>
    <property type="match status" value="1"/>
</dbReference>
<gene>
    <name evidence="5" type="ORF">C0P57_004678</name>
</gene>
<organism evidence="5 6">
    <name type="scientific">Escherichia coli</name>
    <dbReference type="NCBI Taxonomy" id="562"/>
    <lineage>
        <taxon>Bacteria</taxon>
        <taxon>Pseudomonadati</taxon>
        <taxon>Pseudomonadota</taxon>
        <taxon>Gammaproteobacteria</taxon>
        <taxon>Enterobacterales</taxon>
        <taxon>Enterobacteriaceae</taxon>
        <taxon>Escherichia</taxon>
    </lineage>
</organism>
<comment type="caution">
    <text evidence="5">The sequence shown here is derived from an EMBL/GenBank/DDBJ whole genome shotgun (WGS) entry which is preliminary data.</text>
</comment>
<dbReference type="EMBL" id="AASFZR010000123">
    <property type="protein sequence ID" value="EFB4535313.1"/>
    <property type="molecule type" value="Genomic_DNA"/>
</dbReference>
<dbReference type="Pfam" id="PF00132">
    <property type="entry name" value="Hexapep"/>
    <property type="match status" value="1"/>
</dbReference>
<dbReference type="RefSeq" id="WP_196047263.1">
    <property type="nucleotide sequence ID" value="NZ_JBKIRQ010000069.1"/>
</dbReference>
<evidence type="ECO:0000313" key="6">
    <source>
        <dbReference type="Proteomes" id="UP000542214"/>
    </source>
</evidence>
<dbReference type="Gene3D" id="2.160.10.10">
    <property type="entry name" value="Hexapeptide repeat proteins"/>
    <property type="match status" value="1"/>
</dbReference>
<sequence length="119" mass="13433">NPIIGNDVWIGNDVVLKGGIAIGDGAVIAANSVVTKDVPPYAIVAGVPAKIIRFRFDSNVIDELLRIKWWNYNYSDLPDNNKCDDINYFVEEMNRLISNGNIQERDYKKFNLSEVFRGL</sequence>
<keyword evidence="3" id="KW-0677">Repeat</keyword>
<evidence type="ECO:0000256" key="1">
    <source>
        <dbReference type="ARBA" id="ARBA00007274"/>
    </source>
</evidence>
<dbReference type="InterPro" id="IPR018357">
    <property type="entry name" value="Hexapep_transf_CS"/>
</dbReference>
<dbReference type="Proteomes" id="UP000542214">
    <property type="component" value="Unassembled WGS sequence"/>
</dbReference>
<name>A0A8S7FJ42_ECOLX</name>
<protein>
    <submittedName>
        <fullName evidence="5">CatB-related O-acetyltransferase</fullName>
    </submittedName>
</protein>